<organism evidence="1 2">
    <name type="scientific">Mycena albidolilacea</name>
    <dbReference type="NCBI Taxonomy" id="1033008"/>
    <lineage>
        <taxon>Eukaryota</taxon>
        <taxon>Fungi</taxon>
        <taxon>Dikarya</taxon>
        <taxon>Basidiomycota</taxon>
        <taxon>Agaricomycotina</taxon>
        <taxon>Agaricomycetes</taxon>
        <taxon>Agaricomycetidae</taxon>
        <taxon>Agaricales</taxon>
        <taxon>Marasmiineae</taxon>
        <taxon>Mycenaceae</taxon>
        <taxon>Mycena</taxon>
    </lineage>
</organism>
<protein>
    <submittedName>
        <fullName evidence="1">Uncharacterized protein</fullName>
    </submittedName>
</protein>
<keyword evidence="2" id="KW-1185">Reference proteome</keyword>
<dbReference type="Proteomes" id="UP001218218">
    <property type="component" value="Unassembled WGS sequence"/>
</dbReference>
<gene>
    <name evidence="1" type="ORF">DFH08DRAFT_807093</name>
</gene>
<dbReference type="AlphaFoldDB" id="A0AAD7A646"/>
<comment type="caution">
    <text evidence="1">The sequence shown here is derived from an EMBL/GenBank/DDBJ whole genome shotgun (WGS) entry which is preliminary data.</text>
</comment>
<evidence type="ECO:0000313" key="2">
    <source>
        <dbReference type="Proteomes" id="UP001218218"/>
    </source>
</evidence>
<name>A0AAD7A646_9AGAR</name>
<evidence type="ECO:0000313" key="1">
    <source>
        <dbReference type="EMBL" id="KAJ7349747.1"/>
    </source>
</evidence>
<dbReference type="EMBL" id="JARIHO010000015">
    <property type="protein sequence ID" value="KAJ7349747.1"/>
    <property type="molecule type" value="Genomic_DNA"/>
</dbReference>
<reference evidence="1" key="1">
    <citation type="submission" date="2023-03" db="EMBL/GenBank/DDBJ databases">
        <title>Massive genome expansion in bonnet fungi (Mycena s.s.) driven by repeated elements and novel gene families across ecological guilds.</title>
        <authorList>
            <consortium name="Lawrence Berkeley National Laboratory"/>
            <person name="Harder C.B."/>
            <person name="Miyauchi S."/>
            <person name="Viragh M."/>
            <person name="Kuo A."/>
            <person name="Thoen E."/>
            <person name="Andreopoulos B."/>
            <person name="Lu D."/>
            <person name="Skrede I."/>
            <person name="Drula E."/>
            <person name="Henrissat B."/>
            <person name="Morin E."/>
            <person name="Kohler A."/>
            <person name="Barry K."/>
            <person name="LaButti K."/>
            <person name="Morin E."/>
            <person name="Salamov A."/>
            <person name="Lipzen A."/>
            <person name="Mereny Z."/>
            <person name="Hegedus B."/>
            <person name="Baldrian P."/>
            <person name="Stursova M."/>
            <person name="Weitz H."/>
            <person name="Taylor A."/>
            <person name="Grigoriev I.V."/>
            <person name="Nagy L.G."/>
            <person name="Martin F."/>
            <person name="Kauserud H."/>
        </authorList>
    </citation>
    <scope>NUCLEOTIDE SEQUENCE</scope>
    <source>
        <strain evidence="1">CBHHK002</strain>
    </source>
</reference>
<proteinExistence type="predicted"/>
<accession>A0AAD7A646</accession>
<sequence>MKYARNLNKRNPDVVNGCFIALNLTGKSKNYAVAPWREIISMVDTLPSARWGRSNLWLPQLKMSHKTQWMKEWWMIRMEAEEPEHQLEYAGPRYEGTTKFIIDPVPAAEYEEPMNELEYAGPIYEPDSFGVPMEYPPNLNAGPVDFPSDVLVNPIESAAGLDDFNLEDIFPNFDPQAFNFV</sequence>